<dbReference type="InterPro" id="IPR047699">
    <property type="entry name" value="Permease_put_prefix"/>
</dbReference>
<evidence type="ECO:0000313" key="2">
    <source>
        <dbReference type="Proteomes" id="UP000436006"/>
    </source>
</evidence>
<sequence>MGAASASWYYRPELLEDLQGDLNEYFERNLVTKGAKQARWIYVLDMLKFARIYTLRKPSSRTFFPQPIMIGSYLKTSGRSIIWNKLFSFIDVVRLSVNVWMIVSVPLIDPPMRRLVDWKRMLYW</sequence>
<reference evidence="1 2" key="1">
    <citation type="submission" date="2019-12" db="EMBL/GenBank/DDBJ databases">
        <title>Spirosoma sp. HMF4905 genome sequencing and assembly.</title>
        <authorList>
            <person name="Kang H."/>
            <person name="Cha I."/>
            <person name="Kim H."/>
            <person name="Joh K."/>
        </authorList>
    </citation>
    <scope>NUCLEOTIDE SEQUENCE [LARGE SCALE GENOMIC DNA]</scope>
    <source>
        <strain evidence="1 2">HMF4905</strain>
    </source>
</reference>
<dbReference type="Proteomes" id="UP000436006">
    <property type="component" value="Unassembled WGS sequence"/>
</dbReference>
<name>A0A7K1SAV8_9BACT</name>
<gene>
    <name evidence="1" type="ORF">GO755_12930</name>
</gene>
<dbReference type="EMBL" id="WPIN01000004">
    <property type="protein sequence ID" value="MVM30939.1"/>
    <property type="molecule type" value="Genomic_DNA"/>
</dbReference>
<evidence type="ECO:0000313" key="1">
    <source>
        <dbReference type="EMBL" id="MVM30939.1"/>
    </source>
</evidence>
<dbReference type="RefSeq" id="WP_157585343.1">
    <property type="nucleotide sequence ID" value="NZ_WPIN01000004.1"/>
</dbReference>
<keyword evidence="2" id="KW-1185">Reference proteome</keyword>
<organism evidence="1 2">
    <name type="scientific">Spirosoma arboris</name>
    <dbReference type="NCBI Taxonomy" id="2682092"/>
    <lineage>
        <taxon>Bacteria</taxon>
        <taxon>Pseudomonadati</taxon>
        <taxon>Bacteroidota</taxon>
        <taxon>Cytophagia</taxon>
        <taxon>Cytophagales</taxon>
        <taxon>Cytophagaceae</taxon>
        <taxon>Spirosoma</taxon>
    </lineage>
</organism>
<dbReference type="AlphaFoldDB" id="A0A7K1SAV8"/>
<proteinExistence type="predicted"/>
<dbReference type="NCBIfam" id="NF038404">
    <property type="entry name" value="perm_prefix_2"/>
    <property type="match status" value="1"/>
</dbReference>
<comment type="caution">
    <text evidence="1">The sequence shown here is derived from an EMBL/GenBank/DDBJ whole genome shotgun (WGS) entry which is preliminary data.</text>
</comment>
<accession>A0A7K1SAV8</accession>
<protein>
    <submittedName>
        <fullName evidence="1">Uncharacterized protein</fullName>
    </submittedName>
</protein>